<accession>A0ABV6MEI7</accession>
<protein>
    <submittedName>
        <fullName evidence="2">Fructosamine kinase family protein</fullName>
    </submittedName>
</protein>
<dbReference type="InterPro" id="IPR016477">
    <property type="entry name" value="Fructo-/Ketosamine-3-kinase"/>
</dbReference>
<dbReference type="GO" id="GO:0016301">
    <property type="term" value="F:kinase activity"/>
    <property type="evidence" value="ECO:0007669"/>
    <property type="project" value="UniProtKB-KW"/>
</dbReference>
<organism evidence="2 3">
    <name type="scientific">Phytohabitans kaempferiae</name>
    <dbReference type="NCBI Taxonomy" id="1620943"/>
    <lineage>
        <taxon>Bacteria</taxon>
        <taxon>Bacillati</taxon>
        <taxon>Actinomycetota</taxon>
        <taxon>Actinomycetes</taxon>
        <taxon>Micromonosporales</taxon>
        <taxon>Micromonosporaceae</taxon>
    </lineage>
</organism>
<sequence length="295" mass="31461">MDLAYLRAHPEHLPAFLTHQRIRETPVPGGSICTASRLTLDDGASLFAKAWGGAAAPVPDGFFETEAAGLRWLRDAGGAPVPEVIAALPDLLALEWVEPGSALPQAAERLGRDLAATHRAGAEVFGAQWPGFIGALPADNTPSAGPWPAWFAERRLAPYLHMSADNGALSAPDVALVERVLSRIEGYGGSEPPARIHGDLWPDNVLWAADGRAWLVDPAAHGGHRETDLAQLALFGGVPHLDRVLAAYQEAWPLAEGWEARVPVHQLHLMLVHTALFGAAYRSAVRTTAEAALRA</sequence>
<keyword evidence="1" id="KW-0808">Transferase</keyword>
<name>A0ABV6MEI7_9ACTN</name>
<dbReference type="EMBL" id="JBHLUH010000077">
    <property type="protein sequence ID" value="MFC0532949.1"/>
    <property type="molecule type" value="Genomic_DNA"/>
</dbReference>
<evidence type="ECO:0000313" key="3">
    <source>
        <dbReference type="Proteomes" id="UP001589867"/>
    </source>
</evidence>
<keyword evidence="1 2" id="KW-0418">Kinase</keyword>
<comment type="similarity">
    <text evidence="1">Belongs to the fructosamine kinase family.</text>
</comment>
<dbReference type="Gene3D" id="3.30.200.20">
    <property type="entry name" value="Phosphorylase Kinase, domain 1"/>
    <property type="match status" value="1"/>
</dbReference>
<keyword evidence="3" id="KW-1185">Reference proteome</keyword>
<dbReference type="RefSeq" id="WP_377259960.1">
    <property type="nucleotide sequence ID" value="NZ_JBHLUH010000077.1"/>
</dbReference>
<dbReference type="Pfam" id="PF03881">
    <property type="entry name" value="Fructosamin_kin"/>
    <property type="match status" value="1"/>
</dbReference>
<dbReference type="Proteomes" id="UP001589867">
    <property type="component" value="Unassembled WGS sequence"/>
</dbReference>
<dbReference type="Gene3D" id="1.10.510.10">
    <property type="entry name" value="Transferase(Phosphotransferase) domain 1"/>
    <property type="match status" value="1"/>
</dbReference>
<evidence type="ECO:0000256" key="1">
    <source>
        <dbReference type="PIRNR" id="PIRNR006221"/>
    </source>
</evidence>
<dbReference type="PANTHER" id="PTHR12149:SF8">
    <property type="entry name" value="PROTEIN-RIBULOSAMINE 3-KINASE"/>
    <property type="match status" value="1"/>
</dbReference>
<dbReference type="InterPro" id="IPR011009">
    <property type="entry name" value="Kinase-like_dom_sf"/>
</dbReference>
<evidence type="ECO:0000313" key="2">
    <source>
        <dbReference type="EMBL" id="MFC0532949.1"/>
    </source>
</evidence>
<reference evidence="2 3" key="1">
    <citation type="submission" date="2024-09" db="EMBL/GenBank/DDBJ databases">
        <authorList>
            <person name="Sun Q."/>
            <person name="Mori K."/>
        </authorList>
    </citation>
    <scope>NUCLEOTIDE SEQUENCE [LARGE SCALE GENOMIC DNA]</scope>
    <source>
        <strain evidence="2 3">TBRC 3947</strain>
    </source>
</reference>
<dbReference type="SUPFAM" id="SSF56112">
    <property type="entry name" value="Protein kinase-like (PK-like)"/>
    <property type="match status" value="1"/>
</dbReference>
<dbReference type="Gene3D" id="1.20.1270.240">
    <property type="match status" value="1"/>
</dbReference>
<comment type="caution">
    <text evidence="2">The sequence shown here is derived from an EMBL/GenBank/DDBJ whole genome shotgun (WGS) entry which is preliminary data.</text>
</comment>
<proteinExistence type="inferred from homology"/>
<gene>
    <name evidence="2" type="ORF">ACFFIA_35565</name>
</gene>
<dbReference type="PANTHER" id="PTHR12149">
    <property type="entry name" value="FRUCTOSAMINE 3 KINASE-RELATED PROTEIN"/>
    <property type="match status" value="1"/>
</dbReference>
<dbReference type="PIRSF" id="PIRSF006221">
    <property type="entry name" value="Ketosamine-3-kinase"/>
    <property type="match status" value="1"/>
</dbReference>